<keyword evidence="2" id="KW-1185">Reference proteome</keyword>
<evidence type="ECO:0000313" key="1">
    <source>
        <dbReference type="EnsemblMetazoa" id="CJA33239.1"/>
    </source>
</evidence>
<name>A0A8R1IKE1_CAEJA</name>
<protein>
    <submittedName>
        <fullName evidence="1">Uncharacterized protein</fullName>
    </submittedName>
</protein>
<reference evidence="2" key="1">
    <citation type="submission" date="2010-08" db="EMBL/GenBank/DDBJ databases">
        <authorList>
            <consortium name="Caenorhabditis japonica Sequencing Consortium"/>
            <person name="Wilson R.K."/>
        </authorList>
    </citation>
    <scope>NUCLEOTIDE SEQUENCE [LARGE SCALE GENOMIC DNA]</scope>
    <source>
        <strain evidence="2">DF5081</strain>
    </source>
</reference>
<accession>A0A8R1IKE1</accession>
<dbReference type="Proteomes" id="UP000005237">
    <property type="component" value="Unassembled WGS sequence"/>
</dbReference>
<proteinExistence type="predicted"/>
<dbReference type="EnsemblMetazoa" id="CJA33239.1">
    <property type="protein sequence ID" value="CJA33239.1"/>
    <property type="gene ID" value="WBGene00209086"/>
</dbReference>
<dbReference type="AlphaFoldDB" id="A0A8R1IKE1"/>
<evidence type="ECO:0000313" key="2">
    <source>
        <dbReference type="Proteomes" id="UP000005237"/>
    </source>
</evidence>
<sequence length="145" mass="17196">MNCIVIVNGIEWKVKLGIRYWKYWIVELNITSYDEMEEITPAMIHKHFYEIFGIPFMDCRIIFSALNHIKRSAIEYINNQLIRRLAVFYDMDDTGEDISRFFENLKVKAVTFGGYAYNTNHEDDLEYDYIDTNDVEDPGKVRAES</sequence>
<reference evidence="1" key="2">
    <citation type="submission" date="2022-06" db="UniProtKB">
        <authorList>
            <consortium name="EnsemblMetazoa"/>
        </authorList>
    </citation>
    <scope>IDENTIFICATION</scope>
    <source>
        <strain evidence="1">DF5081</strain>
    </source>
</reference>
<organism evidence="1 2">
    <name type="scientific">Caenorhabditis japonica</name>
    <dbReference type="NCBI Taxonomy" id="281687"/>
    <lineage>
        <taxon>Eukaryota</taxon>
        <taxon>Metazoa</taxon>
        <taxon>Ecdysozoa</taxon>
        <taxon>Nematoda</taxon>
        <taxon>Chromadorea</taxon>
        <taxon>Rhabditida</taxon>
        <taxon>Rhabditina</taxon>
        <taxon>Rhabditomorpha</taxon>
        <taxon>Rhabditoidea</taxon>
        <taxon>Rhabditidae</taxon>
        <taxon>Peloderinae</taxon>
        <taxon>Caenorhabditis</taxon>
    </lineage>
</organism>